<reference evidence="2" key="1">
    <citation type="submission" date="2022-07" db="EMBL/GenBank/DDBJ databases">
        <title>Genome Sequence of Physisporinus lineatus.</title>
        <authorList>
            <person name="Buettner E."/>
        </authorList>
    </citation>
    <scope>NUCLEOTIDE SEQUENCE</scope>
    <source>
        <strain evidence="2">VT162</strain>
    </source>
</reference>
<feature type="compositionally biased region" description="Polar residues" evidence="1">
    <location>
        <begin position="143"/>
        <end position="163"/>
    </location>
</feature>
<protein>
    <submittedName>
        <fullName evidence="2">Uncharacterized protein</fullName>
    </submittedName>
</protein>
<gene>
    <name evidence="2" type="ORF">NLI96_g10472</name>
</gene>
<feature type="compositionally biased region" description="Basic and acidic residues" evidence="1">
    <location>
        <begin position="174"/>
        <end position="189"/>
    </location>
</feature>
<dbReference type="Proteomes" id="UP001212997">
    <property type="component" value="Unassembled WGS sequence"/>
</dbReference>
<sequence length="514" mass="57862">MQSCKLPIEVCERVIDNLALPAHNPTILDYDKAVEAVSTLYACSLVCRDWVPRSQHHLIRCVTLRTTRGADAFLSTIARHPHRAQSVQFLGIYPRPPPSSTKPASPSPTPSDSPAPTSSTLPSHSPALPASPVAPSSSHSPQIPVSVSNDQHVEETPSQSESGNLAHVPTTESSEFHISSRDRTQDKIEGKTSIPPCYYNWIYKVLTRLLPLLVNLSSLHLHGLPTLHPLFVRLVSCSKTLRTLIFSDLENQSFSEIIQVINRLPQLRSIYFEDTKWVRPVRFFSRRSHRFKDIFCGADDEYVNTDVLDWLGSPQDLSRLRLLLINPLQRSDLNKVHHILQRCMCSLEFLNLFSSDANMFGESCPTPTASHTDRSLHVESLSLSSHLKLEYMRIITTSSNLSQNVALLSSHISQLLSPSLVYLIIGHFEDLELESLVTSPSSWKDIDNALSQPKFNRLAYFVISLSVSHEGNIDHETLRATFQTILPQSYQRGILWVEKYIEAIEGRRGEHFPE</sequence>
<organism evidence="2 3">
    <name type="scientific">Meripilus lineatus</name>
    <dbReference type="NCBI Taxonomy" id="2056292"/>
    <lineage>
        <taxon>Eukaryota</taxon>
        <taxon>Fungi</taxon>
        <taxon>Dikarya</taxon>
        <taxon>Basidiomycota</taxon>
        <taxon>Agaricomycotina</taxon>
        <taxon>Agaricomycetes</taxon>
        <taxon>Polyporales</taxon>
        <taxon>Meripilaceae</taxon>
        <taxon>Meripilus</taxon>
    </lineage>
</organism>
<name>A0AAD5UTK8_9APHY</name>
<feature type="compositionally biased region" description="Pro residues" evidence="1">
    <location>
        <begin position="94"/>
        <end position="113"/>
    </location>
</feature>
<comment type="caution">
    <text evidence="2">The sequence shown here is derived from an EMBL/GenBank/DDBJ whole genome shotgun (WGS) entry which is preliminary data.</text>
</comment>
<dbReference type="EMBL" id="JANAWD010000595">
    <property type="protein sequence ID" value="KAJ3477429.1"/>
    <property type="molecule type" value="Genomic_DNA"/>
</dbReference>
<evidence type="ECO:0000313" key="3">
    <source>
        <dbReference type="Proteomes" id="UP001212997"/>
    </source>
</evidence>
<evidence type="ECO:0000313" key="2">
    <source>
        <dbReference type="EMBL" id="KAJ3477429.1"/>
    </source>
</evidence>
<dbReference type="AlphaFoldDB" id="A0AAD5UTK8"/>
<accession>A0AAD5UTK8</accession>
<feature type="region of interest" description="Disordered" evidence="1">
    <location>
        <begin position="90"/>
        <end position="189"/>
    </location>
</feature>
<proteinExistence type="predicted"/>
<evidence type="ECO:0000256" key="1">
    <source>
        <dbReference type="SAM" id="MobiDB-lite"/>
    </source>
</evidence>
<keyword evidence="3" id="KW-1185">Reference proteome</keyword>
<feature type="compositionally biased region" description="Low complexity" evidence="1">
    <location>
        <begin position="114"/>
        <end position="141"/>
    </location>
</feature>